<protein>
    <submittedName>
        <fullName evidence="2">T9SS type A sorting domain-containing protein</fullName>
    </submittedName>
</protein>
<dbReference type="Gene3D" id="2.160.20.110">
    <property type="match status" value="1"/>
</dbReference>
<evidence type="ECO:0000313" key="3">
    <source>
        <dbReference type="Proteomes" id="UP000824267"/>
    </source>
</evidence>
<sequence length="809" mass="87979">MKKITRVFLCMSMLLCTSFVYSQQQTVPDTIRSEADFWAMSPDGNYIQMVSFTLTDSNRTIGENMTEFTGSYDGNGNGIGCSIERNYPLFPPISGTVKNLVVHNVTVKGVLDNSGIITSHLKEGGLIDHVMLSYIGIYNGKNTGGIAGFMDGGTIRFSSVASITVSDTVDLQGSIGGGGIVGYMKKGNIYNCAAAYGGYHPNAVAGIVGLVDNTNDSDTTVIESCWWSSLIQDSVLKGLTVGTTGHPGMMSAIANVLNADKDNVTIKNCYAKTQSQIPLSATNNEANNIPENCYSQATTNFSYSQLVDSLNSGMDVPSFLLLNDTTITLNRGELMYTTKDGSFRNDSTWGGYSYYPSILQEVHIRHQLDIPGGETMIVPASAVVIVEDEAWTTIEDGASLLLCGDNREITNVKVKKTLSGDKWNFIGFPNVENVSPLANVDYDIWALPFDYASNEWDEDNFLHWTAQIHDTVSRGNGIFVWPASDGDITAESDGSHIEKNIVVTKNIQGSLNGNGYWMALANPYLGKLDVAKFIDNHNDQLQGQGIYIYNGIDFTFETAGEIPVGEGFFVNMVNNGSQTINFQPSQMVGYPSTEAKAVAREKEYVRVSVSTDGYKVPVMICQNDLAGQEYDIFDANKMFGDGSVAEPYFVTESINLCKEEIKSMPYYATMNIKSGEARTVEIVADAIPEGYSATLIDGEDEIELTEGMVYTTDISSGENAERFKLLIGEKNVSLEEAEATENLIQVSNVGRRVNISARGAIEAEVYNALGQKVYTTTNNSFTLDGVSAGAYIIKVSNGKSVKSEKIIVQ</sequence>
<keyword evidence="1" id="KW-0732">Signal</keyword>
<feature type="chain" id="PRO_5038866284" evidence="1">
    <location>
        <begin position="23"/>
        <end position="809"/>
    </location>
</feature>
<reference evidence="2" key="2">
    <citation type="submission" date="2021-04" db="EMBL/GenBank/DDBJ databases">
        <authorList>
            <person name="Gilroy R."/>
        </authorList>
    </citation>
    <scope>NUCLEOTIDE SEQUENCE</scope>
    <source>
        <strain evidence="2">Gambia16-930</strain>
    </source>
</reference>
<organism evidence="2 3">
    <name type="scientific">Candidatus Onthomorpha intestinigallinarum</name>
    <dbReference type="NCBI Taxonomy" id="2840880"/>
    <lineage>
        <taxon>Bacteria</taxon>
        <taxon>Pseudomonadati</taxon>
        <taxon>Bacteroidota</taxon>
        <taxon>Bacteroidia</taxon>
        <taxon>Bacteroidales</taxon>
        <taxon>Candidatus Onthomorpha</taxon>
    </lineage>
</organism>
<proteinExistence type="predicted"/>
<dbReference type="EMBL" id="DXGG01000217">
    <property type="protein sequence ID" value="HIW87973.1"/>
    <property type="molecule type" value="Genomic_DNA"/>
</dbReference>
<comment type="caution">
    <text evidence="2">The sequence shown here is derived from an EMBL/GenBank/DDBJ whole genome shotgun (WGS) entry which is preliminary data.</text>
</comment>
<reference evidence="2" key="1">
    <citation type="journal article" date="2021" name="PeerJ">
        <title>Extensive microbial diversity within the chicken gut microbiome revealed by metagenomics and culture.</title>
        <authorList>
            <person name="Gilroy R."/>
            <person name="Ravi A."/>
            <person name="Getino M."/>
            <person name="Pursley I."/>
            <person name="Horton D.L."/>
            <person name="Alikhan N.F."/>
            <person name="Baker D."/>
            <person name="Gharbi K."/>
            <person name="Hall N."/>
            <person name="Watson M."/>
            <person name="Adriaenssens E.M."/>
            <person name="Foster-Nyarko E."/>
            <person name="Jarju S."/>
            <person name="Secka A."/>
            <person name="Antonio M."/>
            <person name="Oren A."/>
            <person name="Chaudhuri R.R."/>
            <person name="La Ragione R."/>
            <person name="Hildebrand F."/>
            <person name="Pallen M.J."/>
        </authorList>
    </citation>
    <scope>NUCLEOTIDE SEQUENCE</scope>
    <source>
        <strain evidence="2">Gambia16-930</strain>
    </source>
</reference>
<name>A0A9D1UHV5_9BACT</name>
<dbReference type="NCBIfam" id="TIGR04183">
    <property type="entry name" value="Por_Secre_tail"/>
    <property type="match status" value="1"/>
</dbReference>
<dbReference type="AlphaFoldDB" id="A0A9D1UHV5"/>
<evidence type="ECO:0000313" key="2">
    <source>
        <dbReference type="EMBL" id="HIW87973.1"/>
    </source>
</evidence>
<evidence type="ECO:0000256" key="1">
    <source>
        <dbReference type="SAM" id="SignalP"/>
    </source>
</evidence>
<dbReference type="Proteomes" id="UP000824267">
    <property type="component" value="Unassembled WGS sequence"/>
</dbReference>
<gene>
    <name evidence="2" type="ORF">IAC47_06850</name>
</gene>
<feature type="signal peptide" evidence="1">
    <location>
        <begin position="1"/>
        <end position="22"/>
    </location>
</feature>
<dbReference type="InterPro" id="IPR026444">
    <property type="entry name" value="Secre_tail"/>
</dbReference>
<accession>A0A9D1UHV5</accession>